<evidence type="ECO:0000313" key="11">
    <source>
        <dbReference type="Proteomes" id="UP000595374"/>
    </source>
</evidence>
<reference evidence="10 11" key="1">
    <citation type="submission" date="2020-12" db="EMBL/GenBank/DDBJ databases">
        <title>FDA dAtabase for Regulatory Grade micrObial Sequences (FDA-ARGOS): Supporting development and validation of Infectious Disease Dx tests.</title>
        <authorList>
            <person name="Sproer C."/>
            <person name="Gronow S."/>
            <person name="Severitt S."/>
            <person name="Schroder I."/>
            <person name="Tallon L."/>
            <person name="Sadzewicz L."/>
            <person name="Zhao X."/>
            <person name="Boylan J."/>
            <person name="Ott S."/>
            <person name="Bowen H."/>
            <person name="Vavikolanu K."/>
            <person name="Mehta A."/>
            <person name="Aluvathingal J."/>
            <person name="Nadendla S."/>
            <person name="Lowell S."/>
            <person name="Myers T."/>
            <person name="Yan Y."/>
            <person name="Sichtig H."/>
        </authorList>
    </citation>
    <scope>NUCLEOTIDE SEQUENCE [LARGE SCALE GENOMIC DNA]</scope>
    <source>
        <strain evidence="10 11">FDAARGOS_990</strain>
    </source>
</reference>
<keyword evidence="2 7" id="KW-0813">Transport</keyword>
<dbReference type="CDD" id="cd06261">
    <property type="entry name" value="TM_PBP2"/>
    <property type="match status" value="1"/>
</dbReference>
<keyword evidence="5 7" id="KW-1133">Transmembrane helix</keyword>
<evidence type="ECO:0000256" key="5">
    <source>
        <dbReference type="ARBA" id="ARBA00022989"/>
    </source>
</evidence>
<organism evidence="10 11">
    <name type="scientific">Brevibacterium casei</name>
    <dbReference type="NCBI Taxonomy" id="33889"/>
    <lineage>
        <taxon>Bacteria</taxon>
        <taxon>Bacillati</taxon>
        <taxon>Actinomycetota</taxon>
        <taxon>Actinomycetes</taxon>
        <taxon>Micrococcales</taxon>
        <taxon>Brevibacteriaceae</taxon>
        <taxon>Brevibacterium</taxon>
    </lineage>
</organism>
<gene>
    <name evidence="10" type="ORF">I6H47_15165</name>
</gene>
<feature type="compositionally biased region" description="Basic and acidic residues" evidence="8">
    <location>
        <begin position="307"/>
        <end position="324"/>
    </location>
</feature>
<dbReference type="RefSeq" id="WP_198499212.1">
    <property type="nucleotide sequence ID" value="NZ_CP065989.1"/>
</dbReference>
<dbReference type="Proteomes" id="UP000595374">
    <property type="component" value="Chromosome"/>
</dbReference>
<evidence type="ECO:0000256" key="1">
    <source>
        <dbReference type="ARBA" id="ARBA00004651"/>
    </source>
</evidence>
<dbReference type="GO" id="GO:0055085">
    <property type="term" value="P:transmembrane transport"/>
    <property type="evidence" value="ECO:0007669"/>
    <property type="project" value="InterPro"/>
</dbReference>
<dbReference type="AlphaFoldDB" id="A0A7T4DIS2"/>
<comment type="similarity">
    <text evidence="7">Belongs to the binding-protein-dependent transport system permease family.</text>
</comment>
<name>A0A7T4DIS2_9MICO</name>
<keyword evidence="3" id="KW-1003">Cell membrane</keyword>
<comment type="subcellular location">
    <subcellularLocation>
        <location evidence="1 7">Cell membrane</location>
        <topology evidence="1 7">Multi-pass membrane protein</topology>
    </subcellularLocation>
</comment>
<dbReference type="InterPro" id="IPR035906">
    <property type="entry name" value="MetI-like_sf"/>
</dbReference>
<feature type="region of interest" description="Disordered" evidence="8">
    <location>
        <begin position="300"/>
        <end position="334"/>
    </location>
</feature>
<keyword evidence="4 7" id="KW-0812">Transmembrane</keyword>
<dbReference type="PANTHER" id="PTHR43386">
    <property type="entry name" value="OLIGOPEPTIDE TRANSPORT SYSTEM PERMEASE PROTEIN APPC"/>
    <property type="match status" value="1"/>
</dbReference>
<evidence type="ECO:0000256" key="6">
    <source>
        <dbReference type="ARBA" id="ARBA00023136"/>
    </source>
</evidence>
<dbReference type="Pfam" id="PF12911">
    <property type="entry name" value="OppC_N"/>
    <property type="match status" value="1"/>
</dbReference>
<evidence type="ECO:0000256" key="2">
    <source>
        <dbReference type="ARBA" id="ARBA00022448"/>
    </source>
</evidence>
<sequence length="334" mass="35315">MTAAPPERPGRAPRTDTVWARLKRSRPAMIGLGLVVFFVLLAVLAPVFAALTGNSPYAYNPELLAPDTAPAGPLGGMSAQHWFGVEPRTGRDLFAIVSYGAQVSLLIGLAATLVSVIVGVAIGLIAGFYGHLADRLLSRFTDIVFGFPFLIFAIALSATVPASFPRPLLLILVIGFFGWPPVARVVRSETLSLKERGFVRAAAAQGTSSARILVREILPNLAATIIVFTTVSIPGKIGAEAALSFLGVGVNPPTPSWGRSISDAISWVQVDPMYLIFPGMALFLVTLGFNMFGDGLRDALDPTAEQGPERSADRTPDRGPDTPRIDPMSAGGQP</sequence>
<feature type="domain" description="ABC transmembrane type-1" evidence="9">
    <location>
        <begin position="101"/>
        <end position="293"/>
    </location>
</feature>
<dbReference type="SUPFAM" id="SSF161098">
    <property type="entry name" value="MetI-like"/>
    <property type="match status" value="1"/>
</dbReference>
<feature type="transmembrane region" description="Helical" evidence="7">
    <location>
        <begin position="168"/>
        <end position="186"/>
    </location>
</feature>
<evidence type="ECO:0000256" key="8">
    <source>
        <dbReference type="SAM" id="MobiDB-lite"/>
    </source>
</evidence>
<dbReference type="Gene3D" id="1.10.3720.10">
    <property type="entry name" value="MetI-like"/>
    <property type="match status" value="1"/>
</dbReference>
<feature type="transmembrane region" description="Helical" evidence="7">
    <location>
        <begin position="29"/>
        <end position="51"/>
    </location>
</feature>
<dbReference type="InterPro" id="IPR050366">
    <property type="entry name" value="BP-dependent_transpt_permease"/>
</dbReference>
<protein>
    <submittedName>
        <fullName evidence="10">ABC transporter permease</fullName>
    </submittedName>
</protein>
<evidence type="ECO:0000256" key="7">
    <source>
        <dbReference type="RuleBase" id="RU363032"/>
    </source>
</evidence>
<dbReference type="EMBL" id="CP065989">
    <property type="protein sequence ID" value="QQB14093.1"/>
    <property type="molecule type" value="Genomic_DNA"/>
</dbReference>
<evidence type="ECO:0000256" key="4">
    <source>
        <dbReference type="ARBA" id="ARBA00022692"/>
    </source>
</evidence>
<dbReference type="InterPro" id="IPR000515">
    <property type="entry name" value="MetI-like"/>
</dbReference>
<feature type="transmembrane region" description="Helical" evidence="7">
    <location>
        <begin position="217"/>
        <end position="237"/>
    </location>
</feature>
<dbReference type="InterPro" id="IPR025966">
    <property type="entry name" value="OppC_N"/>
</dbReference>
<evidence type="ECO:0000313" key="10">
    <source>
        <dbReference type="EMBL" id="QQB14093.1"/>
    </source>
</evidence>
<keyword evidence="6 7" id="KW-0472">Membrane</keyword>
<feature type="transmembrane region" description="Helical" evidence="7">
    <location>
        <begin position="140"/>
        <end position="162"/>
    </location>
</feature>
<feature type="transmembrane region" description="Helical" evidence="7">
    <location>
        <begin position="273"/>
        <end position="292"/>
    </location>
</feature>
<accession>A0A7T4DIS2</accession>
<feature type="transmembrane region" description="Helical" evidence="7">
    <location>
        <begin position="103"/>
        <end position="128"/>
    </location>
</feature>
<proteinExistence type="inferred from homology"/>
<dbReference type="GO" id="GO:0005886">
    <property type="term" value="C:plasma membrane"/>
    <property type="evidence" value="ECO:0007669"/>
    <property type="project" value="UniProtKB-SubCell"/>
</dbReference>
<evidence type="ECO:0000259" key="9">
    <source>
        <dbReference type="PROSITE" id="PS50928"/>
    </source>
</evidence>
<dbReference type="Pfam" id="PF00528">
    <property type="entry name" value="BPD_transp_1"/>
    <property type="match status" value="1"/>
</dbReference>
<dbReference type="PROSITE" id="PS50928">
    <property type="entry name" value="ABC_TM1"/>
    <property type="match status" value="1"/>
</dbReference>
<dbReference type="PANTHER" id="PTHR43386:SF1">
    <property type="entry name" value="D,D-DIPEPTIDE TRANSPORT SYSTEM PERMEASE PROTEIN DDPC-RELATED"/>
    <property type="match status" value="1"/>
</dbReference>
<evidence type="ECO:0000256" key="3">
    <source>
        <dbReference type="ARBA" id="ARBA00022475"/>
    </source>
</evidence>